<evidence type="ECO:0000256" key="4">
    <source>
        <dbReference type="ARBA" id="ARBA00021008"/>
    </source>
</evidence>
<dbReference type="AlphaFoldDB" id="A0AAU6QFX3"/>
<evidence type="ECO:0000256" key="17">
    <source>
        <dbReference type="RuleBase" id="RU003403"/>
    </source>
</evidence>
<evidence type="ECO:0000256" key="8">
    <source>
        <dbReference type="ARBA" id="ARBA00022792"/>
    </source>
</evidence>
<reference evidence="19" key="1">
    <citation type="submission" date="2023-11" db="EMBL/GenBank/DDBJ databases">
        <title>Species delimitation and phylogenetic relationships of the Prionospio complex (Annelida, Spionidae) in the Northeast Atlantic.</title>
        <authorList>
            <person name="Hektoen M.M."/>
            <person name="Bakken T."/>
            <person name="Radashevsky V.I."/>
            <person name="Ekrem T."/>
            <person name="Dunshea G."/>
        </authorList>
    </citation>
    <scope>NUCLEOTIDE SEQUENCE</scope>
    <source>
        <strain evidence="19">MH24</strain>
    </source>
</reference>
<dbReference type="PRINTS" id="PR01436">
    <property type="entry name" value="NADHDHGNASE2"/>
</dbReference>
<name>A0AAU6QFX3_9ANNE</name>
<evidence type="ECO:0000256" key="2">
    <source>
        <dbReference type="ARBA" id="ARBA00007012"/>
    </source>
</evidence>
<keyword evidence="8 17" id="KW-0999">Mitochondrion inner membrane</keyword>
<evidence type="ECO:0000256" key="7">
    <source>
        <dbReference type="ARBA" id="ARBA00022692"/>
    </source>
</evidence>
<gene>
    <name evidence="19" type="primary">ND2</name>
</gene>
<evidence type="ECO:0000256" key="14">
    <source>
        <dbReference type="ARBA" id="ARBA00023128"/>
    </source>
</evidence>
<evidence type="ECO:0000256" key="11">
    <source>
        <dbReference type="ARBA" id="ARBA00022989"/>
    </source>
</evidence>
<evidence type="ECO:0000313" key="19">
    <source>
        <dbReference type="EMBL" id="WZB40419.1"/>
    </source>
</evidence>
<dbReference type="InterPro" id="IPR001750">
    <property type="entry name" value="ND/Mrp_TM"/>
</dbReference>
<feature type="transmembrane region" description="Helical" evidence="17">
    <location>
        <begin position="163"/>
        <end position="181"/>
    </location>
</feature>
<feature type="transmembrane region" description="Helical" evidence="17">
    <location>
        <begin position="290"/>
        <end position="318"/>
    </location>
</feature>
<dbReference type="PANTHER" id="PTHR46552:SF1">
    <property type="entry name" value="NADH-UBIQUINONE OXIDOREDUCTASE CHAIN 2"/>
    <property type="match status" value="1"/>
</dbReference>
<dbReference type="EC" id="7.1.1.2" evidence="3 17"/>
<dbReference type="GO" id="GO:0008137">
    <property type="term" value="F:NADH dehydrogenase (ubiquinone) activity"/>
    <property type="evidence" value="ECO:0007669"/>
    <property type="project" value="UniProtKB-EC"/>
</dbReference>
<dbReference type="GO" id="GO:0005743">
    <property type="term" value="C:mitochondrial inner membrane"/>
    <property type="evidence" value="ECO:0007669"/>
    <property type="project" value="UniProtKB-SubCell"/>
</dbReference>
<evidence type="ECO:0000256" key="10">
    <source>
        <dbReference type="ARBA" id="ARBA00022982"/>
    </source>
</evidence>
<sequence length="321" mass="35668">MFQYPFMNLFLFTLMSSTLMVISSSHWLMIWMSLELNMISFIPILTSSNWFQESEAALKYLLFQAFGSSLILMGMFTPSFSSLALFGLVAKLGAAPFHFWFPSVMKGASWPAAAILMTWQKIAPLMLLISSFSPHKEIMSLIGALGALIGGLGGMTQTHFRALLAYSSIGHMGWIIATASFSPFMSLIYLMFYIIISIPIMWSCFITNIQSIKQTSTPNYVITTMFTLPCVLSLSGLPPFTGFIPKLLALSSMSSIILPLILVLGSLINLSYYLNFFFTLFMSQSSFKTNLYYASAPFGMVVFGWLACAPMPMIFIALSLL</sequence>
<feature type="transmembrane region" description="Helical" evidence="17">
    <location>
        <begin position="187"/>
        <end position="208"/>
    </location>
</feature>
<evidence type="ECO:0000256" key="1">
    <source>
        <dbReference type="ARBA" id="ARBA00004448"/>
    </source>
</evidence>
<keyword evidence="9 17" id="KW-1278">Translocase</keyword>
<dbReference type="EMBL" id="OR935907">
    <property type="protein sequence ID" value="WZB40419.1"/>
    <property type="molecule type" value="Genomic_DNA"/>
</dbReference>
<dbReference type="InterPro" id="IPR003917">
    <property type="entry name" value="NADH_UbQ_OxRdtase_chain2"/>
</dbReference>
<feature type="transmembrane region" description="Helical" evidence="17">
    <location>
        <begin position="138"/>
        <end position="156"/>
    </location>
</feature>
<keyword evidence="10 17" id="KW-0249">Electron transport</keyword>
<keyword evidence="14 17" id="KW-0496">Mitochondrion</keyword>
<dbReference type="Pfam" id="PF00361">
    <property type="entry name" value="Proton_antipo_M"/>
    <property type="match status" value="2"/>
</dbReference>
<comment type="similarity">
    <text evidence="2 17">Belongs to the complex I subunit 2 family.</text>
</comment>
<keyword evidence="5" id="KW-0813">Transport</keyword>
<feature type="domain" description="NADH:quinone oxidoreductase/Mrp antiporter transmembrane" evidence="18">
    <location>
        <begin position="83"/>
        <end position="266"/>
    </location>
</feature>
<evidence type="ECO:0000256" key="6">
    <source>
        <dbReference type="ARBA" id="ARBA00022660"/>
    </source>
</evidence>
<comment type="subcellular location">
    <subcellularLocation>
        <location evidence="1 17">Mitochondrion inner membrane</location>
        <topology evidence="1 17">Multi-pass membrane protein</topology>
    </subcellularLocation>
</comment>
<comment type="catalytic activity">
    <reaction evidence="16 17">
        <text>a ubiquinone + NADH + 5 H(+)(in) = a ubiquinol + NAD(+) + 4 H(+)(out)</text>
        <dbReference type="Rhea" id="RHEA:29091"/>
        <dbReference type="Rhea" id="RHEA-COMP:9565"/>
        <dbReference type="Rhea" id="RHEA-COMP:9566"/>
        <dbReference type="ChEBI" id="CHEBI:15378"/>
        <dbReference type="ChEBI" id="CHEBI:16389"/>
        <dbReference type="ChEBI" id="CHEBI:17976"/>
        <dbReference type="ChEBI" id="CHEBI:57540"/>
        <dbReference type="ChEBI" id="CHEBI:57945"/>
        <dbReference type="EC" id="7.1.1.2"/>
    </reaction>
</comment>
<feature type="transmembrane region" description="Helical" evidence="17">
    <location>
        <begin position="220"/>
        <end position="244"/>
    </location>
</feature>
<evidence type="ECO:0000256" key="5">
    <source>
        <dbReference type="ARBA" id="ARBA00022448"/>
    </source>
</evidence>
<proteinExistence type="inferred from homology"/>
<keyword evidence="7 17" id="KW-0812">Transmembrane</keyword>
<organism evidence="19">
    <name type="scientific">Prionospio sp. 7 MH-2023</name>
    <dbReference type="NCBI Taxonomy" id="3059275"/>
    <lineage>
        <taxon>Eukaryota</taxon>
        <taxon>Metazoa</taxon>
        <taxon>Spiralia</taxon>
        <taxon>Lophotrochozoa</taxon>
        <taxon>Annelida</taxon>
        <taxon>Polychaeta</taxon>
        <taxon>Sedentaria</taxon>
        <taxon>Canalipalpata</taxon>
        <taxon>Spionida</taxon>
        <taxon>Spionidae</taxon>
        <taxon>Prionospio</taxon>
    </lineage>
</organism>
<dbReference type="GO" id="GO:0006120">
    <property type="term" value="P:mitochondrial electron transport, NADH to ubiquinone"/>
    <property type="evidence" value="ECO:0007669"/>
    <property type="project" value="InterPro"/>
</dbReference>
<evidence type="ECO:0000259" key="18">
    <source>
        <dbReference type="Pfam" id="PF00361"/>
    </source>
</evidence>
<feature type="transmembrane region" description="Helical" evidence="17">
    <location>
        <begin position="256"/>
        <end position="278"/>
    </location>
</feature>
<evidence type="ECO:0000256" key="9">
    <source>
        <dbReference type="ARBA" id="ARBA00022967"/>
    </source>
</evidence>
<evidence type="ECO:0000256" key="16">
    <source>
        <dbReference type="ARBA" id="ARBA00049551"/>
    </source>
</evidence>
<keyword evidence="6 17" id="KW-0679">Respiratory chain</keyword>
<protein>
    <recommendedName>
        <fullName evidence="4 17">NADH-ubiquinone oxidoreductase chain 2</fullName>
        <ecNumber evidence="3 17">7.1.1.2</ecNumber>
    </recommendedName>
</protein>
<keyword evidence="13 17" id="KW-0830">Ubiquinone</keyword>
<keyword evidence="15 17" id="KW-0472">Membrane</keyword>
<evidence type="ECO:0000256" key="3">
    <source>
        <dbReference type="ARBA" id="ARBA00012944"/>
    </source>
</evidence>
<comment type="function">
    <text evidence="17">Core subunit of the mitochondrial membrane respiratory chain NADH dehydrogenase (Complex I) which catalyzes electron transfer from NADH through the respiratory chain, using ubiquinone as an electron acceptor. Essential for the catalytic activity and assembly of complex I.</text>
</comment>
<evidence type="ECO:0000256" key="13">
    <source>
        <dbReference type="ARBA" id="ARBA00023075"/>
    </source>
</evidence>
<geneLocation type="mitochondrion" evidence="19"/>
<feature type="domain" description="NADH:quinone oxidoreductase/Mrp antiporter transmembrane" evidence="18">
    <location>
        <begin position="24"/>
        <end position="76"/>
    </location>
</feature>
<dbReference type="InterPro" id="IPR050175">
    <property type="entry name" value="Complex_I_Subunit_2"/>
</dbReference>
<dbReference type="PANTHER" id="PTHR46552">
    <property type="entry name" value="NADH-UBIQUINONE OXIDOREDUCTASE CHAIN 2"/>
    <property type="match status" value="1"/>
</dbReference>
<feature type="transmembrane region" description="Helical" evidence="17">
    <location>
        <begin position="5"/>
        <end position="22"/>
    </location>
</feature>
<accession>A0AAU6QFX3</accession>
<evidence type="ECO:0000256" key="15">
    <source>
        <dbReference type="ARBA" id="ARBA00023136"/>
    </source>
</evidence>
<keyword evidence="12 17" id="KW-0520">NAD</keyword>
<evidence type="ECO:0000256" key="12">
    <source>
        <dbReference type="ARBA" id="ARBA00023027"/>
    </source>
</evidence>
<keyword evidence="11 17" id="KW-1133">Transmembrane helix</keyword>